<evidence type="ECO:0000313" key="2">
    <source>
        <dbReference type="Proteomes" id="UP000198762"/>
    </source>
</evidence>
<proteinExistence type="predicted"/>
<dbReference type="Proteomes" id="UP000198762">
    <property type="component" value="Unassembled WGS sequence"/>
</dbReference>
<dbReference type="CDD" id="cd10787">
    <property type="entry name" value="LamB_YcsF_like"/>
    <property type="match status" value="1"/>
</dbReference>
<name>A0A1I0D2Y0_9GAMM</name>
<dbReference type="NCBIfam" id="NF003816">
    <property type="entry name" value="PRK05406.1-5"/>
    <property type="match status" value="1"/>
</dbReference>
<dbReference type="OrthoDB" id="9773478at2"/>
<dbReference type="Pfam" id="PF03746">
    <property type="entry name" value="LamB_YcsF"/>
    <property type="match status" value="1"/>
</dbReference>
<dbReference type="InterPro" id="IPR005501">
    <property type="entry name" value="LamB/YcsF/PxpA-like"/>
</dbReference>
<dbReference type="InterPro" id="IPR011330">
    <property type="entry name" value="Glyco_hydro/deAcase_b/a-brl"/>
</dbReference>
<accession>A0A1I0D2Y0</accession>
<dbReference type="PANTHER" id="PTHR30292:SF0">
    <property type="entry name" value="5-OXOPROLINASE SUBUNIT A"/>
    <property type="match status" value="1"/>
</dbReference>
<dbReference type="RefSeq" id="WP_091850424.1">
    <property type="nucleotide sequence ID" value="NZ_FOHZ01000006.1"/>
</dbReference>
<sequence length="248" mass="27065">MKLNCDLGESFGAWTMGQDEAVMPYIDMANVACGFHASDPSIMATTVALALQHRVEIGAHPSYQDLVGFGRRSISHTPEEIRGLIWYQAGALDGICRAHGTRVTYVKPHGALNNDMMKDRTVLRAVMEAVASFRDGLPLMLPVTLQADQHRELAGQIGLPLIFEAFADRAYDDQGHLVARREAGAVHEDPEVIVQQALSLVSRQGLCSRSGQWLSLAADTLCVHGDNAHALEATRLIRKAIREQQASA</sequence>
<dbReference type="STRING" id="430453.SAMN04487962_106120"/>
<protein>
    <submittedName>
        <fullName evidence="1">UPF0271 protein</fullName>
    </submittedName>
</protein>
<dbReference type="AlphaFoldDB" id="A0A1I0D2Y0"/>
<dbReference type="EMBL" id="FOHZ01000006">
    <property type="protein sequence ID" value="SET26533.1"/>
    <property type="molecule type" value="Genomic_DNA"/>
</dbReference>
<reference evidence="2" key="1">
    <citation type="submission" date="2016-10" db="EMBL/GenBank/DDBJ databases">
        <authorList>
            <person name="Varghese N."/>
            <person name="Submissions S."/>
        </authorList>
    </citation>
    <scope>NUCLEOTIDE SEQUENCE [LARGE SCALE GENOMIC DNA]</scope>
    <source>
        <strain evidence="2">CGMCC 1.6489</strain>
    </source>
</reference>
<dbReference type="Gene3D" id="3.20.20.370">
    <property type="entry name" value="Glycoside hydrolase/deacetylase"/>
    <property type="match status" value="1"/>
</dbReference>
<evidence type="ECO:0000313" key="1">
    <source>
        <dbReference type="EMBL" id="SET26533.1"/>
    </source>
</evidence>
<dbReference type="SUPFAM" id="SSF88713">
    <property type="entry name" value="Glycoside hydrolase/deacetylase"/>
    <property type="match status" value="1"/>
</dbReference>
<gene>
    <name evidence="1" type="ORF">SAMN04487962_106120</name>
</gene>
<dbReference type="GO" id="GO:0005975">
    <property type="term" value="P:carbohydrate metabolic process"/>
    <property type="evidence" value="ECO:0007669"/>
    <property type="project" value="InterPro"/>
</dbReference>
<keyword evidence="2" id="KW-1185">Reference proteome</keyword>
<organism evidence="1 2">
    <name type="scientific">Marinobacter segnicrescens</name>
    <dbReference type="NCBI Taxonomy" id="430453"/>
    <lineage>
        <taxon>Bacteria</taxon>
        <taxon>Pseudomonadati</taxon>
        <taxon>Pseudomonadota</taxon>
        <taxon>Gammaproteobacteria</taxon>
        <taxon>Pseudomonadales</taxon>
        <taxon>Marinobacteraceae</taxon>
        <taxon>Marinobacter</taxon>
    </lineage>
</organism>
<dbReference type="NCBIfam" id="NF003814">
    <property type="entry name" value="PRK05406.1-3"/>
    <property type="match status" value="1"/>
</dbReference>
<dbReference type="PANTHER" id="PTHR30292">
    <property type="entry name" value="UNCHARACTERIZED PROTEIN YBGL-RELATED"/>
    <property type="match status" value="1"/>
</dbReference>